<sequence>MKENKTMLASKTQKDYSTIKYSSEDCSLPAQTRDHSRQREARNRLLLGFNSPDLKLGSNPVKFTSLRALESTAGRPNATFDCSLQSTIAEPLNENAAAPGNGPD</sequence>
<proteinExistence type="predicted"/>
<dbReference type="KEGG" id="ovi:T265_01744"/>
<name>A0A075A1K4_OPIVI</name>
<gene>
    <name evidence="1" type="ORF">T265_01744</name>
</gene>
<evidence type="ECO:0000313" key="2">
    <source>
        <dbReference type="Proteomes" id="UP000054324"/>
    </source>
</evidence>
<evidence type="ECO:0000313" key="1">
    <source>
        <dbReference type="EMBL" id="KER32122.1"/>
    </source>
</evidence>
<accession>A0A075A1K4</accession>
<dbReference type="EMBL" id="KL596637">
    <property type="protein sequence ID" value="KER32122.1"/>
    <property type="molecule type" value="Genomic_DNA"/>
</dbReference>
<dbReference type="Proteomes" id="UP000054324">
    <property type="component" value="Unassembled WGS sequence"/>
</dbReference>
<organism evidence="1 2">
    <name type="scientific">Opisthorchis viverrini</name>
    <name type="common">Southeast Asian liver fluke</name>
    <dbReference type="NCBI Taxonomy" id="6198"/>
    <lineage>
        <taxon>Eukaryota</taxon>
        <taxon>Metazoa</taxon>
        <taxon>Spiralia</taxon>
        <taxon>Lophotrochozoa</taxon>
        <taxon>Platyhelminthes</taxon>
        <taxon>Trematoda</taxon>
        <taxon>Digenea</taxon>
        <taxon>Opisthorchiida</taxon>
        <taxon>Opisthorchiata</taxon>
        <taxon>Opisthorchiidae</taxon>
        <taxon>Opisthorchis</taxon>
    </lineage>
</organism>
<dbReference type="RefSeq" id="XP_009164098.1">
    <property type="nucleotide sequence ID" value="XM_009165834.1"/>
</dbReference>
<keyword evidence="2" id="KW-1185">Reference proteome</keyword>
<dbReference type="GeneID" id="20315932"/>
<dbReference type="CTD" id="20315932"/>
<dbReference type="AlphaFoldDB" id="A0A075A1K4"/>
<reference evidence="1 2" key="1">
    <citation type="submission" date="2013-11" db="EMBL/GenBank/DDBJ databases">
        <title>Opisthorchis viverrini - life in the bile duct.</title>
        <authorList>
            <person name="Young N.D."/>
            <person name="Nagarajan N."/>
            <person name="Lin S.J."/>
            <person name="Korhonen P.K."/>
            <person name="Jex A.R."/>
            <person name="Hall R.S."/>
            <person name="Safavi-Hemami H."/>
            <person name="Kaewkong W."/>
            <person name="Bertrand D."/>
            <person name="Gao S."/>
            <person name="Seet Q."/>
            <person name="Wongkham S."/>
            <person name="Teh B.T."/>
            <person name="Wongkham C."/>
            <person name="Intapan P.M."/>
            <person name="Maleewong W."/>
            <person name="Yang X."/>
            <person name="Hu M."/>
            <person name="Wang Z."/>
            <person name="Hofmann A."/>
            <person name="Sternberg P.W."/>
            <person name="Tan P."/>
            <person name="Wang J."/>
            <person name="Gasser R.B."/>
        </authorList>
    </citation>
    <scope>NUCLEOTIDE SEQUENCE [LARGE SCALE GENOMIC DNA]</scope>
</reference>
<protein>
    <submittedName>
        <fullName evidence="1">Uncharacterized protein</fullName>
    </submittedName>
</protein>